<dbReference type="GO" id="GO:0009245">
    <property type="term" value="P:lipid A biosynthetic process"/>
    <property type="evidence" value="ECO:0007669"/>
    <property type="project" value="TreeGrafter"/>
</dbReference>
<keyword evidence="3" id="KW-1133">Transmembrane helix</keyword>
<protein>
    <submittedName>
        <fullName evidence="5">Putative Metallophosphoesterase</fullName>
    </submittedName>
</protein>
<dbReference type="Pfam" id="PF00149">
    <property type="entry name" value="Metallophos"/>
    <property type="match status" value="1"/>
</dbReference>
<reference evidence="5" key="1">
    <citation type="submission" date="2018-07" db="EMBL/GenBank/DDBJ databases">
        <authorList>
            <consortium name="Genoscope - CEA"/>
            <person name="William W."/>
        </authorList>
    </citation>
    <scope>NUCLEOTIDE SEQUENCE</scope>
    <source>
        <strain evidence="5">IK1</strain>
    </source>
</reference>
<dbReference type="AlphaFoldDB" id="A0A653A602"/>
<organism evidence="5">
    <name type="scientific">uncultured Paludibacter sp</name>
    <dbReference type="NCBI Taxonomy" id="497635"/>
    <lineage>
        <taxon>Bacteria</taxon>
        <taxon>Pseudomonadati</taxon>
        <taxon>Bacteroidota</taxon>
        <taxon>Bacteroidia</taxon>
        <taxon>Bacteroidales</taxon>
        <taxon>Paludibacteraceae</taxon>
        <taxon>Paludibacter</taxon>
        <taxon>environmental samples</taxon>
    </lineage>
</organism>
<name>A0A653A602_9BACT</name>
<feature type="transmembrane region" description="Helical" evidence="3">
    <location>
        <begin position="35"/>
        <end position="53"/>
    </location>
</feature>
<evidence type="ECO:0000256" key="3">
    <source>
        <dbReference type="SAM" id="Phobius"/>
    </source>
</evidence>
<dbReference type="PANTHER" id="PTHR31302:SF31">
    <property type="entry name" value="PHOSPHODIESTERASE YAEI"/>
    <property type="match status" value="1"/>
</dbReference>
<keyword evidence="3" id="KW-0472">Membrane</keyword>
<dbReference type="PANTHER" id="PTHR31302">
    <property type="entry name" value="TRANSMEMBRANE PROTEIN WITH METALLOPHOSPHOESTERASE DOMAIN-RELATED"/>
    <property type="match status" value="1"/>
</dbReference>
<dbReference type="InterPro" id="IPR051158">
    <property type="entry name" value="Metallophosphoesterase_sf"/>
</dbReference>
<feature type="transmembrane region" description="Helical" evidence="3">
    <location>
        <begin position="105"/>
        <end position="125"/>
    </location>
</feature>
<sequence>MTMYWFELFILTTIIILCDFWFFRQMKKHHFYTWFIRLSLIPGILFILTFLYIRFGFRYNHDYQISSGVQWMFYFFGLIYIPKMVYILAFYVNRLYNKIFEKRVTFIRKAGFIFSIFLMGIMGYGNIVTRDKLELVKKEIPIKNLPPAFDGYKIAVFADFHIGNWNNHYRIMNPLIKMINNAHPDIIVFAGDMVNNFDNELDGWEPYFRQLKSKQGNFAILGNHDYGDYTNWKTPEMKEKNLEGIKQDIRNLGFRLLLNENQDIIAGNDTITLVGVENWSSRHFHCYGDLKKALQGTNPSREKILLSHDPMHWDAEVIGKKDIFLTIAGHTHAGQMGIITKFLHISPAMLAFKEWAGLYKNDEQYLYVNRGIGYVGIPLRVGVRPEITILTLKKLN</sequence>
<keyword evidence="2" id="KW-0378">Hydrolase</keyword>
<proteinExistence type="predicted"/>
<evidence type="ECO:0000313" key="5">
    <source>
        <dbReference type="EMBL" id="VBB43461.1"/>
    </source>
</evidence>
<accession>A0A653A602</accession>
<dbReference type="GO" id="GO:0008758">
    <property type="term" value="F:UDP-2,3-diacylglucosamine hydrolase activity"/>
    <property type="evidence" value="ECO:0007669"/>
    <property type="project" value="TreeGrafter"/>
</dbReference>
<evidence type="ECO:0000256" key="2">
    <source>
        <dbReference type="ARBA" id="ARBA00022801"/>
    </source>
</evidence>
<gene>
    <name evidence="5" type="ORF">TRIP_D130032</name>
</gene>
<feature type="transmembrane region" description="Helical" evidence="3">
    <location>
        <begin position="6"/>
        <end position="23"/>
    </location>
</feature>
<keyword evidence="3" id="KW-0812">Transmembrane</keyword>
<feature type="domain" description="Calcineurin-like phosphoesterase" evidence="4">
    <location>
        <begin position="153"/>
        <end position="333"/>
    </location>
</feature>
<keyword evidence="1" id="KW-0479">Metal-binding</keyword>
<dbReference type="GO" id="GO:0046872">
    <property type="term" value="F:metal ion binding"/>
    <property type="evidence" value="ECO:0007669"/>
    <property type="project" value="UniProtKB-KW"/>
</dbReference>
<dbReference type="SUPFAM" id="SSF56300">
    <property type="entry name" value="Metallo-dependent phosphatases"/>
    <property type="match status" value="1"/>
</dbReference>
<feature type="transmembrane region" description="Helical" evidence="3">
    <location>
        <begin position="73"/>
        <end position="93"/>
    </location>
</feature>
<dbReference type="InterPro" id="IPR004843">
    <property type="entry name" value="Calcineurin-like_PHP"/>
</dbReference>
<dbReference type="InterPro" id="IPR029052">
    <property type="entry name" value="Metallo-depent_PP-like"/>
</dbReference>
<evidence type="ECO:0000259" key="4">
    <source>
        <dbReference type="Pfam" id="PF00149"/>
    </source>
</evidence>
<dbReference type="Gene3D" id="3.60.21.10">
    <property type="match status" value="1"/>
</dbReference>
<dbReference type="GO" id="GO:0016020">
    <property type="term" value="C:membrane"/>
    <property type="evidence" value="ECO:0007669"/>
    <property type="project" value="GOC"/>
</dbReference>
<dbReference type="EMBL" id="UPXZ01000005">
    <property type="protein sequence ID" value="VBB43461.1"/>
    <property type="molecule type" value="Genomic_DNA"/>
</dbReference>
<evidence type="ECO:0000256" key="1">
    <source>
        <dbReference type="ARBA" id="ARBA00022723"/>
    </source>
</evidence>